<evidence type="ECO:0000256" key="3">
    <source>
        <dbReference type="ARBA" id="ARBA00017665"/>
    </source>
</evidence>
<dbReference type="Pfam" id="PF07928">
    <property type="entry name" value="Vps54"/>
    <property type="match status" value="1"/>
</dbReference>
<feature type="domain" description="Vacuolar protein sorting-associated protein 54 N-terminal" evidence="11">
    <location>
        <begin position="284"/>
        <end position="396"/>
    </location>
</feature>
<feature type="region of interest" description="Disordered" evidence="9">
    <location>
        <begin position="242"/>
        <end position="273"/>
    </location>
</feature>
<keyword evidence="13" id="KW-1185">Reference proteome</keyword>
<comment type="similarity">
    <text evidence="2">Belongs to the VPS54 family.</text>
</comment>
<evidence type="ECO:0000256" key="9">
    <source>
        <dbReference type="SAM" id="MobiDB-lite"/>
    </source>
</evidence>
<keyword evidence="6" id="KW-0333">Golgi apparatus</keyword>
<dbReference type="GO" id="GO:0019905">
    <property type="term" value="F:syntaxin binding"/>
    <property type="evidence" value="ECO:0007669"/>
    <property type="project" value="TreeGrafter"/>
</dbReference>
<proteinExistence type="inferred from homology"/>
<feature type="compositionally biased region" description="Low complexity" evidence="9">
    <location>
        <begin position="204"/>
        <end position="213"/>
    </location>
</feature>
<reference evidence="14" key="3">
    <citation type="submission" date="2025-04" db="UniProtKB">
        <authorList>
            <consortium name="RefSeq"/>
        </authorList>
    </citation>
    <scope>IDENTIFICATION</scope>
    <source>
        <strain evidence="14">CBS 781.70</strain>
    </source>
</reference>
<dbReference type="EMBL" id="ML975154">
    <property type="protein sequence ID" value="KAF1813909.1"/>
    <property type="molecule type" value="Genomic_DNA"/>
</dbReference>
<evidence type="ECO:0000256" key="6">
    <source>
        <dbReference type="ARBA" id="ARBA00023034"/>
    </source>
</evidence>
<evidence type="ECO:0000313" key="13">
    <source>
        <dbReference type="Proteomes" id="UP000504638"/>
    </source>
</evidence>
<reference evidence="14" key="2">
    <citation type="submission" date="2020-04" db="EMBL/GenBank/DDBJ databases">
        <authorList>
            <consortium name="NCBI Genome Project"/>
        </authorList>
    </citation>
    <scope>NUCLEOTIDE SEQUENCE</scope>
    <source>
        <strain evidence="14">CBS 781.70</strain>
    </source>
</reference>
<dbReference type="AlphaFoldDB" id="A0A6G1G7T3"/>
<feature type="compositionally biased region" description="Polar residues" evidence="9">
    <location>
        <begin position="565"/>
        <end position="574"/>
    </location>
</feature>
<evidence type="ECO:0000313" key="14">
    <source>
        <dbReference type="RefSeq" id="XP_033535540.1"/>
    </source>
</evidence>
<keyword evidence="7 8" id="KW-0175">Coiled coil</keyword>
<dbReference type="PANTHER" id="PTHR12965">
    <property type="entry name" value="VACUOLAR PROTEIN SORTING 54"/>
    <property type="match status" value="1"/>
</dbReference>
<dbReference type="GO" id="GO:0042147">
    <property type="term" value="P:retrograde transport, endosome to Golgi"/>
    <property type="evidence" value="ECO:0007669"/>
    <property type="project" value="InterPro"/>
</dbReference>
<reference evidence="12 14" key="1">
    <citation type="submission" date="2020-01" db="EMBL/GenBank/DDBJ databases">
        <authorList>
            <consortium name="DOE Joint Genome Institute"/>
            <person name="Haridas S."/>
            <person name="Albert R."/>
            <person name="Binder M."/>
            <person name="Bloem J."/>
            <person name="Labutti K."/>
            <person name="Salamov A."/>
            <person name="Andreopoulos B."/>
            <person name="Baker S.E."/>
            <person name="Barry K."/>
            <person name="Bills G."/>
            <person name="Bluhm B.H."/>
            <person name="Cannon C."/>
            <person name="Castanera R."/>
            <person name="Culley D.E."/>
            <person name="Daum C."/>
            <person name="Ezra D."/>
            <person name="Gonzalez J.B."/>
            <person name="Henrissat B."/>
            <person name="Kuo A."/>
            <person name="Liang C."/>
            <person name="Lipzen A."/>
            <person name="Lutzoni F."/>
            <person name="Magnuson J."/>
            <person name="Mondo S."/>
            <person name="Nolan M."/>
            <person name="Ohm R."/>
            <person name="Pangilinan J."/>
            <person name="Park H.-J."/>
            <person name="Ramirez L."/>
            <person name="Alfaro M."/>
            <person name="Sun H."/>
            <person name="Tritt A."/>
            <person name="Yoshinaga Y."/>
            <person name="Zwiers L.-H."/>
            <person name="Turgeon B.G."/>
            <person name="Goodwin S.B."/>
            <person name="Spatafora J.W."/>
            <person name="Crous P.W."/>
            <person name="Grigoriev I.V."/>
        </authorList>
    </citation>
    <scope>NUCLEOTIDE SEQUENCE</scope>
    <source>
        <strain evidence="12 14">CBS 781.70</strain>
    </source>
</reference>
<dbReference type="GO" id="GO:0005829">
    <property type="term" value="C:cytosol"/>
    <property type="evidence" value="ECO:0007669"/>
    <property type="project" value="GOC"/>
</dbReference>
<organism evidence="12">
    <name type="scientific">Eremomyces bilateralis CBS 781.70</name>
    <dbReference type="NCBI Taxonomy" id="1392243"/>
    <lineage>
        <taxon>Eukaryota</taxon>
        <taxon>Fungi</taxon>
        <taxon>Dikarya</taxon>
        <taxon>Ascomycota</taxon>
        <taxon>Pezizomycotina</taxon>
        <taxon>Dothideomycetes</taxon>
        <taxon>Dothideomycetes incertae sedis</taxon>
        <taxon>Eremomycetales</taxon>
        <taxon>Eremomycetaceae</taxon>
        <taxon>Eremomyces</taxon>
    </lineage>
</organism>
<accession>A0A6G1G7T3</accession>
<feature type="region of interest" description="Disordered" evidence="9">
    <location>
        <begin position="546"/>
        <end position="574"/>
    </location>
</feature>
<feature type="region of interest" description="Disordered" evidence="9">
    <location>
        <begin position="145"/>
        <end position="213"/>
    </location>
</feature>
<feature type="compositionally biased region" description="Polar residues" evidence="9">
    <location>
        <begin position="1"/>
        <end position="24"/>
    </location>
</feature>
<feature type="domain" description="Vacuolar protein sorting-associated protein 54 C-terminal" evidence="10">
    <location>
        <begin position="830"/>
        <end position="958"/>
    </location>
</feature>
<dbReference type="PANTHER" id="PTHR12965:SF0">
    <property type="entry name" value="VACUOLAR PROTEIN SORTING-ASSOCIATED PROTEIN 54"/>
    <property type="match status" value="1"/>
</dbReference>
<gene>
    <name evidence="12 14" type="ORF">P152DRAFT_457286</name>
</gene>
<evidence type="ECO:0000256" key="2">
    <source>
        <dbReference type="ARBA" id="ARBA00009150"/>
    </source>
</evidence>
<feature type="compositionally biased region" description="Basic and acidic residues" evidence="9">
    <location>
        <begin position="158"/>
        <end position="174"/>
    </location>
</feature>
<evidence type="ECO:0000313" key="12">
    <source>
        <dbReference type="EMBL" id="KAF1813909.1"/>
    </source>
</evidence>
<evidence type="ECO:0000259" key="10">
    <source>
        <dbReference type="Pfam" id="PF07928"/>
    </source>
</evidence>
<evidence type="ECO:0000256" key="5">
    <source>
        <dbReference type="ARBA" id="ARBA00022927"/>
    </source>
</evidence>
<feature type="coiled-coil region" evidence="8">
    <location>
        <begin position="315"/>
        <end position="349"/>
    </location>
</feature>
<feature type="region of interest" description="Disordered" evidence="9">
    <location>
        <begin position="92"/>
        <end position="114"/>
    </location>
</feature>
<dbReference type="GeneID" id="54419767"/>
<name>A0A6G1G7T3_9PEZI</name>
<dbReference type="Proteomes" id="UP000504638">
    <property type="component" value="Unplaced"/>
</dbReference>
<dbReference type="GO" id="GO:0000938">
    <property type="term" value="C:GARP complex"/>
    <property type="evidence" value="ECO:0007669"/>
    <property type="project" value="InterPro"/>
</dbReference>
<dbReference type="GO" id="GO:0006896">
    <property type="term" value="P:Golgi to vacuole transport"/>
    <property type="evidence" value="ECO:0007669"/>
    <property type="project" value="TreeGrafter"/>
</dbReference>
<dbReference type="RefSeq" id="XP_033535540.1">
    <property type="nucleotide sequence ID" value="XM_033679197.1"/>
</dbReference>
<keyword evidence="5" id="KW-0653">Protein transport</keyword>
<sequence length="1109" mass="121915">MSSPSYRQSVDRYSSPTSATSQHGQFPFPSPDWTAGRQGSTSSLRRGSVASSIGSIGGSLDTIGQPKGNAMTEIGQNAISTLLQPPMLRTGLNPHITPSTSHRPPTTRDIPPVTLANIPRVDNSVFKTYLAQIAPLVESFQRARLGSEKDPGRKHKGSSQEERVVDTLERKLSRDSLGAELPRRASSTSVLSPVEPSEGRRRSGAGSSRRAAATVAPLSTIPSVYFDGNFQLENPRTFDVVSERSEVVRSPYPSKDDGQGANGHPNGAPAPPRKALATNAILQEKLSWYMDTVEIHLISSISTASASFFAALGSLKDLQSEASDSVTKIKKLREDLAKLDQDMAQGGLEILSLQRRRENLRKLGQSMIQLRCIMDGATHCEELVDSGELELAIDRLDILERYVAGKLPSVQGEDLSWLTSNPAQHIYDLRSLKALEGFTNGVNLLRDRVGKGFEARFLETLLADLRQHVFTVPNKETLRGWAFASQRSRGGHGRSQSGFPAYMKTDDKFREDLQSILHGLNRSRHTGPAAIAFREAVMREMKSLIRQHLPSSSDDDAESLASASTRNSRALSQQEKSVILARNLRALDPESAEDLLVKTYTAVGEVLRRLGVQVKVLLDVTTGMFVPPPKSDVSSPPRSPSIPSIEKTIVPGRHRADSSSVQEEISQSLDMSSLLGQAVDVALTHVTKVLKARSEQTVRLPMEFFLRYFTLNRLFTDECEAVSGRSGASLKSVVNMQIKEFVTLFGESERQKLQQVLDADRWDAKDVGEAESAALSRILESMTSDPPTWTKIADLWADPESKEDDEQGAEGETNGVKETEKARSAVIDEDKYILVASTIHLLRTVERFCIILTIIPPMSNEISTSLLDYLKLFNSRSCQLILGAGAIGTAGLKNILTKHLALASQSLSFVIALVPYLREFIRRRPSTSPGTLAEFDKVKRLVQDHQSSIDEKFVDIMALRCSSHISAMKKLDFDAEKETQRNVSPYMETLTKETSTLQRVLARHLPDGNVKMIMLPVFTNYKEQWGKAFADATVTTAPGKARLLRDAELFDTRLSKIDGSGDIGAYVKDIVHKKKVQEKPAPAPTAEGDDDAETPKDVAPEPEEKQSDS</sequence>
<dbReference type="InterPro" id="IPR039745">
    <property type="entry name" value="Vps54"/>
</dbReference>
<feature type="compositionally biased region" description="Low complexity" evidence="9">
    <location>
        <begin position="47"/>
        <end position="61"/>
    </location>
</feature>
<evidence type="ECO:0000256" key="8">
    <source>
        <dbReference type="SAM" id="Coils"/>
    </source>
</evidence>
<feature type="compositionally biased region" description="Low complexity" evidence="9">
    <location>
        <begin position="94"/>
        <end position="108"/>
    </location>
</feature>
<feature type="compositionally biased region" description="Basic and acidic residues" evidence="9">
    <location>
        <begin position="1093"/>
        <end position="1109"/>
    </location>
</feature>
<protein>
    <recommendedName>
        <fullName evidence="3">Vacuolar protein sorting-associated protein 54</fullName>
    </recommendedName>
</protein>
<feature type="region of interest" description="Disordered" evidence="9">
    <location>
        <begin position="1073"/>
        <end position="1109"/>
    </location>
</feature>
<dbReference type="InterPro" id="IPR012501">
    <property type="entry name" value="Vps54_C"/>
</dbReference>
<dbReference type="GO" id="GO:0015031">
    <property type="term" value="P:protein transport"/>
    <property type="evidence" value="ECO:0007669"/>
    <property type="project" value="UniProtKB-KW"/>
</dbReference>
<keyword evidence="4" id="KW-0813">Transport</keyword>
<feature type="region of interest" description="Disordered" evidence="9">
    <location>
        <begin position="1"/>
        <end position="61"/>
    </location>
</feature>
<dbReference type="Pfam" id="PF10475">
    <property type="entry name" value="Vps54_N"/>
    <property type="match status" value="1"/>
</dbReference>
<evidence type="ECO:0000259" key="11">
    <source>
        <dbReference type="Pfam" id="PF10475"/>
    </source>
</evidence>
<dbReference type="OrthoDB" id="10259024at2759"/>
<comment type="subcellular location">
    <subcellularLocation>
        <location evidence="1">Golgi apparatus</location>
        <location evidence="1">trans-Golgi network</location>
    </subcellularLocation>
</comment>
<feature type="region of interest" description="Disordered" evidence="9">
    <location>
        <begin position="800"/>
        <end position="820"/>
    </location>
</feature>
<evidence type="ECO:0000256" key="4">
    <source>
        <dbReference type="ARBA" id="ARBA00022448"/>
    </source>
</evidence>
<dbReference type="InterPro" id="IPR019515">
    <property type="entry name" value="VPS54_N"/>
</dbReference>
<evidence type="ECO:0000256" key="1">
    <source>
        <dbReference type="ARBA" id="ARBA00004601"/>
    </source>
</evidence>
<evidence type="ECO:0000256" key="7">
    <source>
        <dbReference type="ARBA" id="ARBA00023054"/>
    </source>
</evidence>